<comment type="caution">
    <text evidence="2">The sequence shown here is derived from an EMBL/GenBank/DDBJ whole genome shotgun (WGS) entry which is preliminary data.</text>
</comment>
<evidence type="ECO:0000313" key="2">
    <source>
        <dbReference type="EMBL" id="GFT68015.1"/>
    </source>
</evidence>
<dbReference type="AlphaFoldDB" id="A0A8X6PFM2"/>
<keyword evidence="3" id="KW-1185">Reference proteome</keyword>
<organism evidence="2 3">
    <name type="scientific">Nephila pilipes</name>
    <name type="common">Giant wood spider</name>
    <name type="synonym">Nephila maculata</name>
    <dbReference type="NCBI Taxonomy" id="299642"/>
    <lineage>
        <taxon>Eukaryota</taxon>
        <taxon>Metazoa</taxon>
        <taxon>Ecdysozoa</taxon>
        <taxon>Arthropoda</taxon>
        <taxon>Chelicerata</taxon>
        <taxon>Arachnida</taxon>
        <taxon>Araneae</taxon>
        <taxon>Araneomorphae</taxon>
        <taxon>Entelegynae</taxon>
        <taxon>Araneoidea</taxon>
        <taxon>Nephilidae</taxon>
        <taxon>Nephila</taxon>
    </lineage>
</organism>
<accession>A0A8X6PFM2</accession>
<gene>
    <name evidence="2" type="primary">NCL1_27724</name>
    <name evidence="2" type="ORF">NPIL_385721</name>
</gene>
<sequence>MILSCWIELLPTSGHIMPSNTPIECRSLTQSEQTDTPNLKHQGTEDQEKMTVELTKESEIMNSDIKPRLYRLRNWKKDVSNEKCIQRCPAPFDASSIMPMEKIREYNFGNNEFSESDPTKIYYFPFRQKRSEQWIDTKETRPCKIRNSESNVIENPKLATPLPEESTQKIDDYSTEHSSSGELEIPKSYSFPFRRKRLQQWIEIQEKGVKDSDISPDMLPFKTSHSGVIRQETRRRRSFSGSEFDLERANSPQKREHKDFSQSVEISKVSYPRTVNTEMTKNGSTAFSRLKVGLANCLSKCKKDNCKLGVKSFDNKKRHFKSFF</sequence>
<name>A0A8X6PFM2_NEPPI</name>
<dbReference type="OrthoDB" id="6416953at2759"/>
<evidence type="ECO:0000313" key="3">
    <source>
        <dbReference type="Proteomes" id="UP000887013"/>
    </source>
</evidence>
<evidence type="ECO:0000256" key="1">
    <source>
        <dbReference type="SAM" id="MobiDB-lite"/>
    </source>
</evidence>
<reference evidence="2" key="1">
    <citation type="submission" date="2020-08" db="EMBL/GenBank/DDBJ databases">
        <title>Multicomponent nature underlies the extraordinary mechanical properties of spider dragline silk.</title>
        <authorList>
            <person name="Kono N."/>
            <person name="Nakamura H."/>
            <person name="Mori M."/>
            <person name="Yoshida Y."/>
            <person name="Ohtoshi R."/>
            <person name="Malay A.D."/>
            <person name="Moran D.A.P."/>
            <person name="Tomita M."/>
            <person name="Numata K."/>
            <person name="Arakawa K."/>
        </authorList>
    </citation>
    <scope>NUCLEOTIDE SEQUENCE</scope>
</reference>
<protein>
    <submittedName>
        <fullName evidence="2">Uncharacterized protein</fullName>
    </submittedName>
</protein>
<feature type="compositionally biased region" description="Basic and acidic residues" evidence="1">
    <location>
        <begin position="245"/>
        <end position="260"/>
    </location>
</feature>
<dbReference type="Proteomes" id="UP000887013">
    <property type="component" value="Unassembled WGS sequence"/>
</dbReference>
<feature type="region of interest" description="Disordered" evidence="1">
    <location>
        <begin position="213"/>
        <end position="262"/>
    </location>
</feature>
<dbReference type="EMBL" id="BMAW01020412">
    <property type="protein sequence ID" value="GFT68015.1"/>
    <property type="molecule type" value="Genomic_DNA"/>
</dbReference>
<proteinExistence type="predicted"/>